<dbReference type="Proteomes" id="UP000652761">
    <property type="component" value="Unassembled WGS sequence"/>
</dbReference>
<protein>
    <submittedName>
        <fullName evidence="1">Uncharacterized protein</fullName>
    </submittedName>
</protein>
<dbReference type="EMBL" id="NMUH01002142">
    <property type="protein sequence ID" value="MQL98111.1"/>
    <property type="molecule type" value="Genomic_DNA"/>
</dbReference>
<evidence type="ECO:0000313" key="1">
    <source>
        <dbReference type="EMBL" id="MQL98111.1"/>
    </source>
</evidence>
<proteinExistence type="predicted"/>
<comment type="caution">
    <text evidence="1">The sequence shown here is derived from an EMBL/GenBank/DDBJ whole genome shotgun (WGS) entry which is preliminary data.</text>
</comment>
<dbReference type="AlphaFoldDB" id="A0A843VMC2"/>
<accession>A0A843VMC2</accession>
<gene>
    <name evidence="1" type="ORF">Taro_030813</name>
</gene>
<name>A0A843VMC2_COLES</name>
<sequence>MPFLIGGRIHAARRWNTWARCGVGRWARATFHRQYQPCVAGFPFLLRPRPLSELSSLALLYCMVPAESKSLGLFGGAAHLIVRGKELWWPVVRSGHLCEVDHKKSFCLAGKPFEELLCEPGEDQIL</sequence>
<organism evidence="1 2">
    <name type="scientific">Colocasia esculenta</name>
    <name type="common">Wild taro</name>
    <name type="synonym">Arum esculentum</name>
    <dbReference type="NCBI Taxonomy" id="4460"/>
    <lineage>
        <taxon>Eukaryota</taxon>
        <taxon>Viridiplantae</taxon>
        <taxon>Streptophyta</taxon>
        <taxon>Embryophyta</taxon>
        <taxon>Tracheophyta</taxon>
        <taxon>Spermatophyta</taxon>
        <taxon>Magnoliopsida</taxon>
        <taxon>Liliopsida</taxon>
        <taxon>Araceae</taxon>
        <taxon>Aroideae</taxon>
        <taxon>Colocasieae</taxon>
        <taxon>Colocasia</taxon>
    </lineage>
</organism>
<keyword evidence="2" id="KW-1185">Reference proteome</keyword>
<evidence type="ECO:0000313" key="2">
    <source>
        <dbReference type="Proteomes" id="UP000652761"/>
    </source>
</evidence>
<reference evidence="1" key="1">
    <citation type="submission" date="2017-07" db="EMBL/GenBank/DDBJ databases">
        <title>Taro Niue Genome Assembly and Annotation.</title>
        <authorList>
            <person name="Atibalentja N."/>
            <person name="Keating K."/>
            <person name="Fields C.J."/>
        </authorList>
    </citation>
    <scope>NUCLEOTIDE SEQUENCE</scope>
    <source>
        <strain evidence="1">Niue_2</strain>
        <tissue evidence="1">Leaf</tissue>
    </source>
</reference>